<dbReference type="GO" id="GO:0016757">
    <property type="term" value="F:glycosyltransferase activity"/>
    <property type="evidence" value="ECO:0007669"/>
    <property type="project" value="InterPro"/>
</dbReference>
<sequence>MNPANASDKKRIAMIIPGGIGTGNNNIGVPVLERMIRLLALEFDVTVFQLYKRNKGYSVDGFELIDVYSSRPWVRALKLFFVFRRVHRLKKFEVVHGFWILPNGFFAVALGKIFGLKSIVSILGGDAIALPEINYGQLIKPLYRRISFWTLRKADEVTALTRYLVHNLRSIGMKPREIHIIPWGIDTNLFAFREKEVQQPIRFLHIANLHPVKDQETLLRAFKIIAESVESHLTLIGEGVLESRLKTLAGELAIENCITFLGLLPYEALPEYYTDADILLHTSRSEGQSEVVTEAMSSGVVVCGTKVGLIYDLEEFCVAVPIGDHRALARETLALIKDSNRINALRKDAFVWANIHSIHWTVGQTGGCYRKTIRFSGKR</sequence>
<dbReference type="PANTHER" id="PTHR45947">
    <property type="entry name" value="SULFOQUINOVOSYL TRANSFERASE SQD2"/>
    <property type="match status" value="1"/>
</dbReference>
<organism evidence="3 4">
    <name type="scientific">Chryseolinea soli</name>
    <dbReference type="NCBI Taxonomy" id="2321403"/>
    <lineage>
        <taxon>Bacteria</taxon>
        <taxon>Pseudomonadati</taxon>
        <taxon>Bacteroidota</taxon>
        <taxon>Cytophagia</taxon>
        <taxon>Cytophagales</taxon>
        <taxon>Fulvivirgaceae</taxon>
        <taxon>Chryseolinea</taxon>
    </lineage>
</organism>
<keyword evidence="4" id="KW-1185">Reference proteome</keyword>
<dbReference type="Proteomes" id="UP000266183">
    <property type="component" value="Chromosome"/>
</dbReference>
<name>A0A385SIU0_9BACT</name>
<gene>
    <name evidence="3" type="ORF">D4L85_11475</name>
</gene>
<evidence type="ECO:0000259" key="1">
    <source>
        <dbReference type="Pfam" id="PF00534"/>
    </source>
</evidence>
<dbReference type="InterPro" id="IPR028098">
    <property type="entry name" value="Glyco_trans_4-like_N"/>
</dbReference>
<dbReference type="Pfam" id="PF13579">
    <property type="entry name" value="Glyco_trans_4_4"/>
    <property type="match status" value="1"/>
</dbReference>
<dbReference type="InterPro" id="IPR050194">
    <property type="entry name" value="Glycosyltransferase_grp1"/>
</dbReference>
<dbReference type="EMBL" id="CP032382">
    <property type="protein sequence ID" value="AYB31159.1"/>
    <property type="molecule type" value="Genomic_DNA"/>
</dbReference>
<evidence type="ECO:0000259" key="2">
    <source>
        <dbReference type="Pfam" id="PF13579"/>
    </source>
</evidence>
<feature type="domain" description="Glycosyltransferase subfamily 4-like N-terminal" evidence="2">
    <location>
        <begin position="38"/>
        <end position="184"/>
    </location>
</feature>
<dbReference type="Pfam" id="PF00534">
    <property type="entry name" value="Glycos_transf_1"/>
    <property type="match status" value="1"/>
</dbReference>
<accession>A0A385SIU0</accession>
<keyword evidence="3" id="KW-0808">Transferase</keyword>
<reference evidence="4" key="1">
    <citation type="submission" date="2018-09" db="EMBL/GenBank/DDBJ databases">
        <title>Chryseolinea sp. KIS68-18 isolated from soil.</title>
        <authorList>
            <person name="Weon H.-Y."/>
            <person name="Kwon S.-W."/>
            <person name="Lee S.A."/>
        </authorList>
    </citation>
    <scope>NUCLEOTIDE SEQUENCE [LARGE SCALE GENOMIC DNA]</scope>
    <source>
        <strain evidence="4">KIS68-18</strain>
    </source>
</reference>
<dbReference type="AlphaFoldDB" id="A0A385SIU0"/>
<dbReference type="Gene3D" id="3.40.50.2000">
    <property type="entry name" value="Glycogen Phosphorylase B"/>
    <property type="match status" value="2"/>
</dbReference>
<dbReference type="SUPFAM" id="SSF53756">
    <property type="entry name" value="UDP-Glycosyltransferase/glycogen phosphorylase"/>
    <property type="match status" value="1"/>
</dbReference>
<evidence type="ECO:0000313" key="3">
    <source>
        <dbReference type="EMBL" id="AYB31159.1"/>
    </source>
</evidence>
<proteinExistence type="predicted"/>
<dbReference type="PANTHER" id="PTHR45947:SF3">
    <property type="entry name" value="SULFOQUINOVOSYL TRANSFERASE SQD2"/>
    <property type="match status" value="1"/>
</dbReference>
<protein>
    <submittedName>
        <fullName evidence="3">Glycosyltransferase</fullName>
    </submittedName>
</protein>
<dbReference type="InterPro" id="IPR001296">
    <property type="entry name" value="Glyco_trans_1"/>
</dbReference>
<evidence type="ECO:0000313" key="4">
    <source>
        <dbReference type="Proteomes" id="UP000266183"/>
    </source>
</evidence>
<feature type="domain" description="Glycosyl transferase family 1" evidence="1">
    <location>
        <begin position="193"/>
        <end position="348"/>
    </location>
</feature>
<dbReference type="KEGG" id="chk:D4L85_11475"/>